<keyword evidence="1" id="KW-0472">Membrane</keyword>
<keyword evidence="1" id="KW-1133">Transmembrane helix</keyword>
<sequence>MQFTSVKKILFPLIKGGQQWQGIDINGHEIKPKFYFSNVQWVLILISILTLLKLKTGLSKEMIGYVISAFAISVSLFMSLLISIFDKFENTDLSTKGKTEDDLIRLVQKKNFFKRFISVTSYLVVLSIFIILICSLNYIFNLTDNIDSHQFTFNFEKIDISLTLKNSLIVCYRIILNYFLLNYLLLTLFVASSAYEYYISEIDKHKIL</sequence>
<evidence type="ECO:0000313" key="2">
    <source>
        <dbReference type="EMBL" id="TWI17205.1"/>
    </source>
</evidence>
<feature type="transmembrane region" description="Helical" evidence="1">
    <location>
        <begin position="116"/>
        <end position="140"/>
    </location>
</feature>
<organism evidence="2 3">
    <name type="scientific">Sphingobacterium siyangense</name>
    <dbReference type="NCBI Taxonomy" id="459529"/>
    <lineage>
        <taxon>Bacteria</taxon>
        <taxon>Pseudomonadati</taxon>
        <taxon>Bacteroidota</taxon>
        <taxon>Sphingobacteriia</taxon>
        <taxon>Sphingobacteriales</taxon>
        <taxon>Sphingobacteriaceae</taxon>
        <taxon>Sphingobacterium</taxon>
    </lineage>
</organism>
<protein>
    <submittedName>
        <fullName evidence="2">Uncharacterized protein</fullName>
    </submittedName>
</protein>
<feature type="transmembrane region" description="Helical" evidence="1">
    <location>
        <begin position="34"/>
        <end position="52"/>
    </location>
</feature>
<gene>
    <name evidence="2" type="ORF">IQ31_03941</name>
</gene>
<reference evidence="2 3" key="1">
    <citation type="journal article" date="2015" name="Stand. Genomic Sci.">
        <title>Genomic Encyclopedia of Bacterial and Archaeal Type Strains, Phase III: the genomes of soil and plant-associated and newly described type strains.</title>
        <authorList>
            <person name="Whitman W.B."/>
            <person name="Woyke T."/>
            <person name="Klenk H.P."/>
            <person name="Zhou Y."/>
            <person name="Lilburn T.G."/>
            <person name="Beck B.J."/>
            <person name="De Vos P."/>
            <person name="Vandamme P."/>
            <person name="Eisen J.A."/>
            <person name="Garrity G."/>
            <person name="Hugenholtz P."/>
            <person name="Kyrpides N.C."/>
        </authorList>
    </citation>
    <scope>NUCLEOTIDE SEQUENCE [LARGE SCALE GENOMIC DNA]</scope>
    <source>
        <strain evidence="2 3">CGMCC 1.6855</strain>
    </source>
</reference>
<dbReference type="Proteomes" id="UP000315908">
    <property type="component" value="Unassembled WGS sequence"/>
</dbReference>
<accession>A0A562MBA0</accession>
<name>A0A562MBA0_9SPHI</name>
<feature type="transmembrane region" description="Helical" evidence="1">
    <location>
        <begin position="175"/>
        <end position="195"/>
    </location>
</feature>
<keyword evidence="1" id="KW-0812">Transmembrane</keyword>
<comment type="caution">
    <text evidence="2">The sequence shown here is derived from an EMBL/GenBank/DDBJ whole genome shotgun (WGS) entry which is preliminary data.</text>
</comment>
<proteinExistence type="predicted"/>
<evidence type="ECO:0000256" key="1">
    <source>
        <dbReference type="SAM" id="Phobius"/>
    </source>
</evidence>
<feature type="transmembrane region" description="Helical" evidence="1">
    <location>
        <begin position="64"/>
        <end position="85"/>
    </location>
</feature>
<dbReference type="AlphaFoldDB" id="A0A562MBA0"/>
<evidence type="ECO:0000313" key="3">
    <source>
        <dbReference type="Proteomes" id="UP000315908"/>
    </source>
</evidence>
<dbReference type="EMBL" id="VLKR01000023">
    <property type="protein sequence ID" value="TWI17205.1"/>
    <property type="molecule type" value="Genomic_DNA"/>
</dbReference>